<sequence length="353" mass="38825">MARVPQHFDITISTIFYFVEIYLSSIPPLHSLDLALLYSFLQLCRTTICCRQVLSALRQFDEYRSGTEHPFTLHQRTFDDSAVSKFPAMAIKLLILSVLFWLTSTCPMVFAEPTSTVRQTSTITIVQTVYTETETSAAPTDITAASTDGHSYVDDAVFKGTILNVSNTVRQNYNASALVWNATLAAYAQAWSQGCRFQHSNGPYGENLAETYPSASAAVTAWGNESKQFNFADPGFTESTGHFSQMVWKSTTSIGCGRTKCGDISGNERAVGCEKKGRNITGLLPKHSDGVCSGSISQKGYNGGRLGPSTSYVVDRMIYRYEDSRDGLKFSRQSLAGSSQLPLEKRRGALDFC</sequence>
<dbReference type="Pfam" id="PF00188">
    <property type="entry name" value="CAP"/>
    <property type="match status" value="1"/>
</dbReference>
<dbReference type="SMART" id="SM00198">
    <property type="entry name" value="SCP"/>
    <property type="match status" value="1"/>
</dbReference>
<feature type="domain" description="SCP" evidence="1">
    <location>
        <begin position="157"/>
        <end position="282"/>
    </location>
</feature>
<dbReference type="VEuPathDB" id="FungiDB:MPH_07810"/>
<dbReference type="STRING" id="1126212.K2SDG9"/>
<dbReference type="InterPro" id="IPR018244">
    <property type="entry name" value="Allrgn_V5/Tpx1_CS"/>
</dbReference>
<dbReference type="AlphaFoldDB" id="K2SDG9"/>
<accession>K2SDG9</accession>
<dbReference type="PROSITE" id="PS01009">
    <property type="entry name" value="CRISP_1"/>
    <property type="match status" value="1"/>
</dbReference>
<dbReference type="eggNOG" id="KOG3017">
    <property type="taxonomic scope" value="Eukaryota"/>
</dbReference>
<evidence type="ECO:0000313" key="2">
    <source>
        <dbReference type="EMBL" id="EKG14910.1"/>
    </source>
</evidence>
<dbReference type="InterPro" id="IPR035940">
    <property type="entry name" value="CAP_sf"/>
</dbReference>
<name>K2SDG9_MACPH</name>
<dbReference type="InParanoid" id="K2SDG9"/>
<protein>
    <submittedName>
        <fullName evidence="2">Allergen V5/Tpx-1-related protein</fullName>
    </submittedName>
</protein>
<dbReference type="Proteomes" id="UP000007129">
    <property type="component" value="Unassembled WGS sequence"/>
</dbReference>
<comment type="caution">
    <text evidence="2">The sequence shown here is derived from an EMBL/GenBank/DDBJ whole genome shotgun (WGS) entry which is preliminary data.</text>
</comment>
<dbReference type="InterPro" id="IPR014044">
    <property type="entry name" value="CAP_dom"/>
</dbReference>
<dbReference type="GO" id="GO:0005576">
    <property type="term" value="C:extracellular region"/>
    <property type="evidence" value="ECO:0007669"/>
    <property type="project" value="InterPro"/>
</dbReference>
<dbReference type="Gene3D" id="3.40.33.10">
    <property type="entry name" value="CAP"/>
    <property type="match status" value="1"/>
</dbReference>
<gene>
    <name evidence="2" type="ORF">MPH_07810</name>
</gene>
<dbReference type="SUPFAM" id="SSF55797">
    <property type="entry name" value="PR-1-like"/>
    <property type="match status" value="1"/>
</dbReference>
<dbReference type="PRINTS" id="PR00837">
    <property type="entry name" value="V5TPXLIKE"/>
</dbReference>
<dbReference type="PANTHER" id="PTHR10334">
    <property type="entry name" value="CYSTEINE-RICH SECRETORY PROTEIN-RELATED"/>
    <property type="match status" value="1"/>
</dbReference>
<dbReference type="HOGENOM" id="CLU_785437_0_0_1"/>
<dbReference type="InterPro" id="IPR001283">
    <property type="entry name" value="CRISP-related"/>
</dbReference>
<dbReference type="EMBL" id="AHHD01000334">
    <property type="protein sequence ID" value="EKG14910.1"/>
    <property type="molecule type" value="Genomic_DNA"/>
</dbReference>
<evidence type="ECO:0000313" key="3">
    <source>
        <dbReference type="Proteomes" id="UP000007129"/>
    </source>
</evidence>
<organism evidence="2 3">
    <name type="scientific">Macrophomina phaseolina (strain MS6)</name>
    <name type="common">Charcoal rot fungus</name>
    <dbReference type="NCBI Taxonomy" id="1126212"/>
    <lineage>
        <taxon>Eukaryota</taxon>
        <taxon>Fungi</taxon>
        <taxon>Dikarya</taxon>
        <taxon>Ascomycota</taxon>
        <taxon>Pezizomycotina</taxon>
        <taxon>Dothideomycetes</taxon>
        <taxon>Dothideomycetes incertae sedis</taxon>
        <taxon>Botryosphaeriales</taxon>
        <taxon>Botryosphaeriaceae</taxon>
        <taxon>Macrophomina</taxon>
    </lineage>
</organism>
<dbReference type="OrthoDB" id="337038at2759"/>
<proteinExistence type="predicted"/>
<reference evidence="2 3" key="1">
    <citation type="journal article" date="2012" name="BMC Genomics">
        <title>Tools to kill: Genome of one of the most destructive plant pathogenic fungi Macrophomina phaseolina.</title>
        <authorList>
            <person name="Islam M.S."/>
            <person name="Haque M.S."/>
            <person name="Islam M.M."/>
            <person name="Emdad E.M."/>
            <person name="Halim A."/>
            <person name="Hossen Q.M.M."/>
            <person name="Hossain M.Z."/>
            <person name="Ahmed B."/>
            <person name="Rahim S."/>
            <person name="Rahman M.S."/>
            <person name="Alam M.M."/>
            <person name="Hou S."/>
            <person name="Wan X."/>
            <person name="Saito J.A."/>
            <person name="Alam M."/>
        </authorList>
    </citation>
    <scope>NUCLEOTIDE SEQUENCE [LARGE SCALE GENOMIC DNA]</scope>
    <source>
        <strain evidence="2 3">MS6</strain>
    </source>
</reference>
<evidence type="ECO:0000259" key="1">
    <source>
        <dbReference type="SMART" id="SM00198"/>
    </source>
</evidence>